<keyword evidence="2" id="KW-1185">Reference proteome</keyword>
<sequence>MEVSPRVIRDGGAVSAGARRSKSELCGPCCRVADAAGKLMADQGHERRKRCPDGAPGGVLPQRAHYFSGSSPRYEEECVFLPNRWLVGGWSDALSGAWIVWRTRDLRPGRALRLAEGAIFSMVRTKGRHMQQTNKMDNYAVVRWPDDLGVAGGAGEMRY</sequence>
<proteinExistence type="predicted"/>
<reference evidence="1" key="1">
    <citation type="journal article" date="2022" name="bioRxiv">
        <title>Sequencing and chromosome-scale assembly of the giantPleurodeles waltlgenome.</title>
        <authorList>
            <person name="Brown T."/>
            <person name="Elewa A."/>
            <person name="Iarovenko S."/>
            <person name="Subramanian E."/>
            <person name="Araus A.J."/>
            <person name="Petzold A."/>
            <person name="Susuki M."/>
            <person name="Suzuki K.-i.T."/>
            <person name="Hayashi T."/>
            <person name="Toyoda A."/>
            <person name="Oliveira C."/>
            <person name="Osipova E."/>
            <person name="Leigh N.D."/>
            <person name="Simon A."/>
            <person name="Yun M.H."/>
        </authorList>
    </citation>
    <scope>NUCLEOTIDE SEQUENCE</scope>
    <source>
        <strain evidence="1">20211129_DDA</strain>
        <tissue evidence="1">Liver</tissue>
    </source>
</reference>
<accession>A0AAV7VNN7</accession>
<dbReference type="EMBL" id="JANPWB010000003">
    <property type="protein sequence ID" value="KAJ1202180.1"/>
    <property type="molecule type" value="Genomic_DNA"/>
</dbReference>
<protein>
    <submittedName>
        <fullName evidence="1">Uncharacterized protein</fullName>
    </submittedName>
</protein>
<evidence type="ECO:0000313" key="2">
    <source>
        <dbReference type="Proteomes" id="UP001066276"/>
    </source>
</evidence>
<name>A0AAV7VNN7_PLEWA</name>
<dbReference type="AlphaFoldDB" id="A0AAV7VNN7"/>
<gene>
    <name evidence="1" type="ORF">NDU88_005981</name>
</gene>
<comment type="caution">
    <text evidence="1">The sequence shown here is derived from an EMBL/GenBank/DDBJ whole genome shotgun (WGS) entry which is preliminary data.</text>
</comment>
<organism evidence="1 2">
    <name type="scientific">Pleurodeles waltl</name>
    <name type="common">Iberian ribbed newt</name>
    <dbReference type="NCBI Taxonomy" id="8319"/>
    <lineage>
        <taxon>Eukaryota</taxon>
        <taxon>Metazoa</taxon>
        <taxon>Chordata</taxon>
        <taxon>Craniata</taxon>
        <taxon>Vertebrata</taxon>
        <taxon>Euteleostomi</taxon>
        <taxon>Amphibia</taxon>
        <taxon>Batrachia</taxon>
        <taxon>Caudata</taxon>
        <taxon>Salamandroidea</taxon>
        <taxon>Salamandridae</taxon>
        <taxon>Pleurodelinae</taxon>
        <taxon>Pleurodeles</taxon>
    </lineage>
</organism>
<dbReference type="Proteomes" id="UP001066276">
    <property type="component" value="Chromosome 2_1"/>
</dbReference>
<evidence type="ECO:0000313" key="1">
    <source>
        <dbReference type="EMBL" id="KAJ1202180.1"/>
    </source>
</evidence>